<keyword evidence="3" id="KW-0520">NAD</keyword>
<dbReference type="InterPro" id="IPR029035">
    <property type="entry name" value="DHS-like_NAD/FAD-binding_dom"/>
</dbReference>
<keyword evidence="2 6" id="KW-0808">Transferase</keyword>
<evidence type="ECO:0000313" key="7">
    <source>
        <dbReference type="Proteomes" id="UP001219037"/>
    </source>
</evidence>
<feature type="binding site" evidence="4">
    <location>
        <position position="237"/>
    </location>
    <ligand>
        <name>Zn(2+)</name>
        <dbReference type="ChEBI" id="CHEBI:29105"/>
    </ligand>
</feature>
<feature type="binding site" evidence="4">
    <location>
        <position position="182"/>
    </location>
    <ligand>
        <name>Zn(2+)</name>
        <dbReference type="ChEBI" id="CHEBI:29105"/>
    </ligand>
</feature>
<sequence>MTHRRIGLADIEPDHPAHRAHQAALRSIDRVVHDDARPQGEHLARPGVLGVLRQSPLIITGAGVSTDSGIPDYRGPQGSLRRHRPMTYQEFRFDAAARQRYWARSYVGWRQMVAAAPNDTHRILAEWNACGLISGIVTQNVDGLHAQAAREVASASQISHEHDPAALVALHGDLDRVICLNCGAMESRHGLDARLDEVNPGYIDAALSDRLDVNPDGDVSLPDGLIGDFQMVACLNCGSFLLKPDVVYFGESVPPERRRHASELLDDAGGLLVIGSSLAVMSGYRFVLDAQRAGKPVALINAGPTRADAKAEYRWRARVAPAVTWLHGQLET</sequence>
<dbReference type="SUPFAM" id="SSF52467">
    <property type="entry name" value="DHS-like NAD/FAD-binding domain"/>
    <property type="match status" value="1"/>
</dbReference>
<evidence type="ECO:0000256" key="4">
    <source>
        <dbReference type="PROSITE-ProRule" id="PRU00236"/>
    </source>
</evidence>
<evidence type="ECO:0000313" key="6">
    <source>
        <dbReference type="EMBL" id="WFP16031.1"/>
    </source>
</evidence>
<dbReference type="RefSeq" id="WP_278157199.1">
    <property type="nucleotide sequence ID" value="NZ_CP121252.1"/>
</dbReference>
<keyword evidence="4" id="KW-0862">Zinc</keyword>
<dbReference type="Gene3D" id="3.40.50.1220">
    <property type="entry name" value="TPP-binding domain"/>
    <property type="match status" value="1"/>
</dbReference>
<proteinExistence type="predicted"/>
<evidence type="ECO:0000259" key="5">
    <source>
        <dbReference type="PROSITE" id="PS50305"/>
    </source>
</evidence>
<feature type="active site" description="Proton acceptor" evidence="4">
    <location>
        <position position="171"/>
    </location>
</feature>
<dbReference type="InterPro" id="IPR003000">
    <property type="entry name" value="Sirtuin"/>
</dbReference>
<dbReference type="GO" id="GO:0034979">
    <property type="term" value="F:NAD-dependent protein lysine deacetylase activity"/>
    <property type="evidence" value="ECO:0007669"/>
    <property type="project" value="UniProtKB-EC"/>
</dbReference>
<evidence type="ECO:0000256" key="1">
    <source>
        <dbReference type="ARBA" id="ARBA00012928"/>
    </source>
</evidence>
<dbReference type="PANTHER" id="PTHR11085">
    <property type="entry name" value="NAD-DEPENDENT PROTEIN DEACYLASE SIRTUIN-5, MITOCHONDRIAL-RELATED"/>
    <property type="match status" value="1"/>
</dbReference>
<keyword evidence="6" id="KW-0012">Acyltransferase</keyword>
<name>A0ABY8H520_9MICC</name>
<keyword evidence="4" id="KW-0479">Metal-binding</keyword>
<dbReference type="EC" id="2.3.1.286" evidence="1"/>
<gene>
    <name evidence="6" type="ORF">P8192_11605</name>
</gene>
<dbReference type="Proteomes" id="UP001219037">
    <property type="component" value="Chromosome"/>
</dbReference>
<protein>
    <recommendedName>
        <fullName evidence="1">protein acetyllysine N-acetyltransferase</fullName>
        <ecNumber evidence="1">2.3.1.286</ecNumber>
    </recommendedName>
</protein>
<organism evidence="6 7">
    <name type="scientific">Citricoccus muralis</name>
    <dbReference type="NCBI Taxonomy" id="169134"/>
    <lineage>
        <taxon>Bacteria</taxon>
        <taxon>Bacillati</taxon>
        <taxon>Actinomycetota</taxon>
        <taxon>Actinomycetes</taxon>
        <taxon>Micrococcales</taxon>
        <taxon>Micrococcaceae</taxon>
        <taxon>Citricoccus</taxon>
    </lineage>
</organism>
<feature type="binding site" evidence="4">
    <location>
        <position position="179"/>
    </location>
    <ligand>
        <name>Zn(2+)</name>
        <dbReference type="ChEBI" id="CHEBI:29105"/>
    </ligand>
</feature>
<dbReference type="Gene3D" id="3.30.1600.10">
    <property type="entry name" value="SIR2/SIRT2 'Small Domain"/>
    <property type="match status" value="1"/>
</dbReference>
<accession>A0ABY8H520</accession>
<dbReference type="EMBL" id="CP121252">
    <property type="protein sequence ID" value="WFP16031.1"/>
    <property type="molecule type" value="Genomic_DNA"/>
</dbReference>
<dbReference type="Pfam" id="PF02146">
    <property type="entry name" value="SIR2"/>
    <property type="match status" value="1"/>
</dbReference>
<keyword evidence="7" id="KW-1185">Reference proteome</keyword>
<evidence type="ECO:0000256" key="3">
    <source>
        <dbReference type="ARBA" id="ARBA00023027"/>
    </source>
</evidence>
<reference evidence="6 7" key="1">
    <citation type="submission" date="2023-04" db="EMBL/GenBank/DDBJ databases">
        <title>Funneling lignin-derived compounds into biodiesel using alkali-halophilic Citricoccus sp. P2.</title>
        <authorList>
            <person name="Luo C.-B."/>
        </authorList>
    </citation>
    <scope>NUCLEOTIDE SEQUENCE [LARGE SCALE GENOMIC DNA]</scope>
    <source>
        <strain evidence="6 7">P2</strain>
    </source>
</reference>
<feature type="domain" description="Deacetylase sirtuin-type" evidence="5">
    <location>
        <begin position="33"/>
        <end position="332"/>
    </location>
</feature>
<dbReference type="PANTHER" id="PTHR11085:SF10">
    <property type="entry name" value="NAD-DEPENDENT PROTEIN DEACYLASE SIRTUIN-5, MITOCHONDRIAL-RELATED"/>
    <property type="match status" value="1"/>
</dbReference>
<dbReference type="InterPro" id="IPR026591">
    <property type="entry name" value="Sirtuin_cat_small_dom_sf"/>
</dbReference>
<feature type="binding site" evidence="4">
    <location>
        <position position="234"/>
    </location>
    <ligand>
        <name>Zn(2+)</name>
        <dbReference type="ChEBI" id="CHEBI:29105"/>
    </ligand>
</feature>
<dbReference type="InterPro" id="IPR050134">
    <property type="entry name" value="NAD-dep_sirtuin_deacylases"/>
</dbReference>
<evidence type="ECO:0000256" key="2">
    <source>
        <dbReference type="ARBA" id="ARBA00022679"/>
    </source>
</evidence>
<dbReference type="InterPro" id="IPR026590">
    <property type="entry name" value="Ssirtuin_cat_dom"/>
</dbReference>
<dbReference type="PROSITE" id="PS50305">
    <property type="entry name" value="SIRTUIN"/>
    <property type="match status" value="1"/>
</dbReference>